<evidence type="ECO:0000313" key="2">
    <source>
        <dbReference type="EMBL" id="ACR13939.1"/>
    </source>
</evidence>
<keyword evidence="3" id="KW-1185">Reference proteome</keyword>
<keyword evidence="1" id="KW-0732">Signal</keyword>
<feature type="signal peptide" evidence="1">
    <location>
        <begin position="1"/>
        <end position="33"/>
    </location>
</feature>
<dbReference type="KEGG" id="ttu:TERTU_2927"/>
<feature type="chain" id="PRO_5002948758" evidence="1">
    <location>
        <begin position="34"/>
        <end position="322"/>
    </location>
</feature>
<dbReference type="EMBL" id="CP001614">
    <property type="protein sequence ID" value="ACR13939.1"/>
    <property type="molecule type" value="Genomic_DNA"/>
</dbReference>
<gene>
    <name evidence="2" type="ordered locus">TERTU_2927</name>
</gene>
<dbReference type="STRING" id="377629.TERTU_2927"/>
<proteinExistence type="predicted"/>
<dbReference type="eggNOG" id="ENOG5033ZAB">
    <property type="taxonomic scope" value="Bacteria"/>
</dbReference>
<dbReference type="HOGENOM" id="CLU_863133_0_0_6"/>
<dbReference type="Proteomes" id="UP000009080">
    <property type="component" value="Chromosome"/>
</dbReference>
<dbReference type="AlphaFoldDB" id="C5BND8"/>
<name>C5BND8_TERTT</name>
<protein>
    <submittedName>
        <fullName evidence="2">Uncharacterized protein</fullName>
    </submittedName>
</protein>
<organism evidence="2 3">
    <name type="scientific">Teredinibacter turnerae (strain ATCC 39867 / T7901)</name>
    <dbReference type="NCBI Taxonomy" id="377629"/>
    <lineage>
        <taxon>Bacteria</taxon>
        <taxon>Pseudomonadati</taxon>
        <taxon>Pseudomonadota</taxon>
        <taxon>Gammaproteobacteria</taxon>
        <taxon>Cellvibrionales</taxon>
        <taxon>Cellvibrionaceae</taxon>
        <taxon>Teredinibacter</taxon>
    </lineage>
</organism>
<evidence type="ECO:0000313" key="3">
    <source>
        <dbReference type="Proteomes" id="UP000009080"/>
    </source>
</evidence>
<dbReference type="OrthoDB" id="5706466at2"/>
<reference evidence="2 3" key="1">
    <citation type="journal article" date="2009" name="PLoS ONE">
        <title>The complete genome of Teredinibacter turnerae T7901: an intracellular endosymbiont of marine wood-boring bivalves (shipworms).</title>
        <authorList>
            <person name="Yang J.C."/>
            <person name="Madupu R."/>
            <person name="Durkin A.S."/>
            <person name="Ekborg N.A."/>
            <person name="Pedamallu C.S."/>
            <person name="Hostetler J.B."/>
            <person name="Radune D."/>
            <person name="Toms B.S."/>
            <person name="Henrissat B."/>
            <person name="Coutinho P.M."/>
            <person name="Schwarz S."/>
            <person name="Field L."/>
            <person name="Trindade-Silva A.E."/>
            <person name="Soares C.A.G."/>
            <person name="Elshahawi S."/>
            <person name="Hanora A."/>
            <person name="Schmidt E.W."/>
            <person name="Haygood M.G."/>
            <person name="Posfai J."/>
            <person name="Benner J."/>
            <person name="Madinger C."/>
            <person name="Nove J."/>
            <person name="Anton B."/>
            <person name="Chaudhary K."/>
            <person name="Foster J."/>
            <person name="Holman A."/>
            <person name="Kumar S."/>
            <person name="Lessard P.A."/>
            <person name="Luyten Y.A."/>
            <person name="Slatko B."/>
            <person name="Wood N."/>
            <person name="Wu B."/>
            <person name="Teplitski M."/>
            <person name="Mougous J.D."/>
            <person name="Ward N."/>
            <person name="Eisen J.A."/>
            <person name="Badger J.H."/>
            <person name="Distel D.L."/>
        </authorList>
    </citation>
    <scope>NUCLEOTIDE SEQUENCE [LARGE SCALE GENOMIC DNA]</scope>
    <source>
        <strain evidence="3">ATCC 39867 / T7901</strain>
    </source>
</reference>
<accession>C5BND8</accession>
<evidence type="ECO:0000256" key="1">
    <source>
        <dbReference type="SAM" id="SignalP"/>
    </source>
</evidence>
<sequence length="322" mass="35829">MCNETSGHLIMKKLLAALPAAILAITLSQSIRAETLNCETINCDCTKLPSTAWQDVCRIKQQNLQATCRDKQGKVLGYCSVHGPAANRVALSLDLSRTSVEQSNSVSTLNNKFAAIYWSMHQDIEITERYIKQQKYSPAQQRINRVQANLDTLFDLQKNMVSILEDSGNRAKTEQSWRNFAEDTEAVSDKLASMGNKLLDSADSENANSTAIALLQAAGNIYEHAGYGYAKGIRHKMSAHAWKKAADSSADILNKAHNLAQVEQQNYRYQAATRLHRASYNWLIAIDKKSAQEALVESQQFVDDSDANIEKILNNPELISSY</sequence>